<sequence>MSSTSVVYSALGSPHSRIDIQHAALGPRHAGFAGVGFLVGYVSCLTLFHQLDRKFVLGND</sequence>
<dbReference type="Proteomes" id="UP000193411">
    <property type="component" value="Unassembled WGS sequence"/>
</dbReference>
<protein>
    <submittedName>
        <fullName evidence="2">Uncharacterized protein</fullName>
    </submittedName>
</protein>
<organism evidence="2 3">
    <name type="scientific">Catenaria anguillulae PL171</name>
    <dbReference type="NCBI Taxonomy" id="765915"/>
    <lineage>
        <taxon>Eukaryota</taxon>
        <taxon>Fungi</taxon>
        <taxon>Fungi incertae sedis</taxon>
        <taxon>Blastocladiomycota</taxon>
        <taxon>Blastocladiomycetes</taxon>
        <taxon>Blastocladiales</taxon>
        <taxon>Catenariaceae</taxon>
        <taxon>Catenaria</taxon>
    </lineage>
</organism>
<name>A0A1Y2HNR4_9FUNG</name>
<reference evidence="2 3" key="1">
    <citation type="submission" date="2016-07" db="EMBL/GenBank/DDBJ databases">
        <title>Pervasive Adenine N6-methylation of Active Genes in Fungi.</title>
        <authorList>
            <consortium name="DOE Joint Genome Institute"/>
            <person name="Mondo S.J."/>
            <person name="Dannebaum R.O."/>
            <person name="Kuo R.C."/>
            <person name="Labutti K."/>
            <person name="Haridas S."/>
            <person name="Kuo A."/>
            <person name="Salamov A."/>
            <person name="Ahrendt S.R."/>
            <person name="Lipzen A."/>
            <person name="Sullivan W."/>
            <person name="Andreopoulos W.B."/>
            <person name="Clum A."/>
            <person name="Lindquist E."/>
            <person name="Daum C."/>
            <person name="Ramamoorthy G.K."/>
            <person name="Gryganskyi A."/>
            <person name="Culley D."/>
            <person name="Magnuson J.K."/>
            <person name="James T.Y."/>
            <person name="O'Malley M.A."/>
            <person name="Stajich J.E."/>
            <person name="Spatafora J.W."/>
            <person name="Visel A."/>
            <person name="Grigoriev I.V."/>
        </authorList>
    </citation>
    <scope>NUCLEOTIDE SEQUENCE [LARGE SCALE GENOMIC DNA]</scope>
    <source>
        <strain evidence="2 3">PL171</strain>
    </source>
</reference>
<evidence type="ECO:0000256" key="1">
    <source>
        <dbReference type="SAM" id="Phobius"/>
    </source>
</evidence>
<proteinExistence type="predicted"/>
<keyword evidence="1" id="KW-1133">Transmembrane helix</keyword>
<keyword evidence="1" id="KW-0472">Membrane</keyword>
<keyword evidence="1" id="KW-0812">Transmembrane</keyword>
<dbReference type="AlphaFoldDB" id="A0A1Y2HNR4"/>
<accession>A0A1Y2HNR4</accession>
<evidence type="ECO:0000313" key="3">
    <source>
        <dbReference type="Proteomes" id="UP000193411"/>
    </source>
</evidence>
<feature type="transmembrane region" description="Helical" evidence="1">
    <location>
        <begin position="30"/>
        <end position="48"/>
    </location>
</feature>
<evidence type="ECO:0000313" key="2">
    <source>
        <dbReference type="EMBL" id="ORZ36236.1"/>
    </source>
</evidence>
<dbReference type="EMBL" id="MCFL01000018">
    <property type="protein sequence ID" value="ORZ36236.1"/>
    <property type="molecule type" value="Genomic_DNA"/>
</dbReference>
<dbReference type="OrthoDB" id="5545828at2759"/>
<gene>
    <name evidence="2" type="ORF">BCR44DRAFT_1433040</name>
</gene>
<comment type="caution">
    <text evidence="2">The sequence shown here is derived from an EMBL/GenBank/DDBJ whole genome shotgun (WGS) entry which is preliminary data.</text>
</comment>
<keyword evidence="3" id="KW-1185">Reference proteome</keyword>